<keyword evidence="2" id="KW-1185">Reference proteome</keyword>
<reference evidence="1 2" key="1">
    <citation type="journal article" date="2011" name="Science">
        <title>The Selaginella genome identifies genetic changes associated with the evolution of vascular plants.</title>
        <authorList>
            <person name="Banks J.A."/>
            <person name="Nishiyama T."/>
            <person name="Hasebe M."/>
            <person name="Bowman J.L."/>
            <person name="Gribskov M."/>
            <person name="dePamphilis C."/>
            <person name="Albert V.A."/>
            <person name="Aono N."/>
            <person name="Aoyama T."/>
            <person name="Ambrose B.A."/>
            <person name="Ashton N.W."/>
            <person name="Axtell M.J."/>
            <person name="Barker E."/>
            <person name="Barker M.S."/>
            <person name="Bennetzen J.L."/>
            <person name="Bonawitz N.D."/>
            <person name="Chapple C."/>
            <person name="Cheng C."/>
            <person name="Correa L.G."/>
            <person name="Dacre M."/>
            <person name="DeBarry J."/>
            <person name="Dreyer I."/>
            <person name="Elias M."/>
            <person name="Engstrom E.M."/>
            <person name="Estelle M."/>
            <person name="Feng L."/>
            <person name="Finet C."/>
            <person name="Floyd S.K."/>
            <person name="Frommer W.B."/>
            <person name="Fujita T."/>
            <person name="Gramzow L."/>
            <person name="Gutensohn M."/>
            <person name="Harholt J."/>
            <person name="Hattori M."/>
            <person name="Heyl A."/>
            <person name="Hirai T."/>
            <person name="Hiwatashi Y."/>
            <person name="Ishikawa M."/>
            <person name="Iwata M."/>
            <person name="Karol K.G."/>
            <person name="Koehler B."/>
            <person name="Kolukisaoglu U."/>
            <person name="Kubo M."/>
            <person name="Kurata T."/>
            <person name="Lalonde S."/>
            <person name="Li K."/>
            <person name="Li Y."/>
            <person name="Litt A."/>
            <person name="Lyons E."/>
            <person name="Manning G."/>
            <person name="Maruyama T."/>
            <person name="Michael T.P."/>
            <person name="Mikami K."/>
            <person name="Miyazaki S."/>
            <person name="Morinaga S."/>
            <person name="Murata T."/>
            <person name="Mueller-Roeber B."/>
            <person name="Nelson D.R."/>
            <person name="Obara M."/>
            <person name="Oguri Y."/>
            <person name="Olmstead R.G."/>
            <person name="Onodera N."/>
            <person name="Petersen B.L."/>
            <person name="Pils B."/>
            <person name="Prigge M."/>
            <person name="Rensing S.A."/>
            <person name="Riano-Pachon D.M."/>
            <person name="Roberts A.W."/>
            <person name="Sato Y."/>
            <person name="Scheller H.V."/>
            <person name="Schulz B."/>
            <person name="Schulz C."/>
            <person name="Shakirov E.V."/>
            <person name="Shibagaki N."/>
            <person name="Shinohara N."/>
            <person name="Shippen D.E."/>
            <person name="Soerensen I."/>
            <person name="Sotooka R."/>
            <person name="Sugimoto N."/>
            <person name="Sugita M."/>
            <person name="Sumikawa N."/>
            <person name="Tanurdzic M."/>
            <person name="Theissen G."/>
            <person name="Ulvskov P."/>
            <person name="Wakazuki S."/>
            <person name="Weng J.K."/>
            <person name="Willats W.W."/>
            <person name="Wipf D."/>
            <person name="Wolf P.G."/>
            <person name="Yang L."/>
            <person name="Zimmer A.D."/>
            <person name="Zhu Q."/>
            <person name="Mitros T."/>
            <person name="Hellsten U."/>
            <person name="Loque D."/>
            <person name="Otillar R."/>
            <person name="Salamov A."/>
            <person name="Schmutz J."/>
            <person name="Shapiro H."/>
            <person name="Lindquist E."/>
            <person name="Lucas S."/>
            <person name="Rokhsar D."/>
            <person name="Grigoriev I.V."/>
        </authorList>
    </citation>
    <scope>NUCLEOTIDE SEQUENCE [LARGE SCALE GENOMIC DNA]</scope>
</reference>
<name>D8R0A7_SELML</name>
<organism evidence="2">
    <name type="scientific">Selaginella moellendorffii</name>
    <name type="common">Spikemoss</name>
    <dbReference type="NCBI Taxonomy" id="88036"/>
    <lineage>
        <taxon>Eukaryota</taxon>
        <taxon>Viridiplantae</taxon>
        <taxon>Streptophyta</taxon>
        <taxon>Embryophyta</taxon>
        <taxon>Tracheophyta</taxon>
        <taxon>Lycopodiopsida</taxon>
        <taxon>Selaginellales</taxon>
        <taxon>Selaginellaceae</taxon>
        <taxon>Selaginella</taxon>
    </lineage>
</organism>
<dbReference type="HOGENOM" id="CLU_1910268_0_0_1"/>
<dbReference type="KEGG" id="smo:SELMODRAFT_405987"/>
<sequence length="133" mass="13999">MGRGTYAYNSVDAAVMPMMAAILEDPVQFRDFIRNEEGCSCAGTSSATSDFGFATQAVAQAGRVCVESISGDGAAAVRSLHGLHLHHLDSGTFLVSACHVVRVPPGSNNLYTKVTANQLVHSLSAFNQSQPVQ</sequence>
<protein>
    <submittedName>
        <fullName evidence="1">Uncharacterized protein</fullName>
    </submittedName>
</protein>
<proteinExistence type="predicted"/>
<gene>
    <name evidence="1" type="ORF">SELMODRAFT_405987</name>
</gene>
<dbReference type="AlphaFoldDB" id="D8R0A7"/>
<dbReference type="Gramene" id="EFJ34547">
    <property type="protein sequence ID" value="EFJ34547"/>
    <property type="gene ID" value="SELMODRAFT_405987"/>
</dbReference>
<accession>D8R0A7</accession>
<evidence type="ECO:0000313" key="1">
    <source>
        <dbReference type="EMBL" id="EFJ34547.1"/>
    </source>
</evidence>
<dbReference type="EMBL" id="GL377569">
    <property type="protein sequence ID" value="EFJ34547.1"/>
    <property type="molecule type" value="Genomic_DNA"/>
</dbReference>
<evidence type="ECO:0000313" key="2">
    <source>
        <dbReference type="Proteomes" id="UP000001514"/>
    </source>
</evidence>
<dbReference type="Proteomes" id="UP000001514">
    <property type="component" value="Unassembled WGS sequence"/>
</dbReference>
<dbReference type="InParanoid" id="D8R0A7"/>